<feature type="transmembrane region" description="Helical" evidence="1">
    <location>
        <begin position="63"/>
        <end position="82"/>
    </location>
</feature>
<sequence>MNFNLIPVAHAQTIGGIVDSIIDLLNDYIIPILFAIATIVFLWGVILYITAGGDEEKRKEGRNYIIFGLIGLFVMVAIWGIINVLLDFFDFTNVSAPSLPNLPGRTP</sequence>
<name>A0A1F5Y0B5_9BACT</name>
<evidence type="ECO:0000256" key="1">
    <source>
        <dbReference type="SAM" id="Phobius"/>
    </source>
</evidence>
<organism evidence="2 3">
    <name type="scientific">Candidatus Giovannonibacteria bacterium RIFCSPLOWO2_12_FULL_44_15</name>
    <dbReference type="NCBI Taxonomy" id="1798364"/>
    <lineage>
        <taxon>Bacteria</taxon>
        <taxon>Candidatus Giovannoniibacteriota</taxon>
    </lineage>
</organism>
<dbReference type="STRING" id="1798364.A3G54_01310"/>
<evidence type="ECO:0000313" key="3">
    <source>
        <dbReference type="Proteomes" id="UP000178894"/>
    </source>
</evidence>
<dbReference type="Gene3D" id="1.10.1760.20">
    <property type="match status" value="1"/>
</dbReference>
<proteinExistence type="predicted"/>
<evidence type="ECO:0000313" key="2">
    <source>
        <dbReference type="EMBL" id="OGF93563.1"/>
    </source>
</evidence>
<gene>
    <name evidence="2" type="ORF">A3G54_01310</name>
</gene>
<comment type="caution">
    <text evidence="2">The sequence shown here is derived from an EMBL/GenBank/DDBJ whole genome shotgun (WGS) entry which is preliminary data.</text>
</comment>
<dbReference type="EMBL" id="MFIQ01000013">
    <property type="protein sequence ID" value="OGF93563.1"/>
    <property type="molecule type" value="Genomic_DNA"/>
</dbReference>
<dbReference type="AlphaFoldDB" id="A0A1F5Y0B5"/>
<dbReference type="InterPro" id="IPR043993">
    <property type="entry name" value="T4SS_pilin"/>
</dbReference>
<keyword evidence="1" id="KW-0812">Transmembrane</keyword>
<protein>
    <submittedName>
        <fullName evidence="2">Uncharacterized protein</fullName>
    </submittedName>
</protein>
<feature type="transmembrane region" description="Helical" evidence="1">
    <location>
        <begin position="28"/>
        <end position="51"/>
    </location>
</feature>
<dbReference type="Proteomes" id="UP000178894">
    <property type="component" value="Unassembled WGS sequence"/>
</dbReference>
<keyword evidence="1" id="KW-0472">Membrane</keyword>
<keyword evidence="1" id="KW-1133">Transmembrane helix</keyword>
<reference evidence="2 3" key="1">
    <citation type="journal article" date="2016" name="Nat. Commun.">
        <title>Thousands of microbial genomes shed light on interconnected biogeochemical processes in an aquifer system.</title>
        <authorList>
            <person name="Anantharaman K."/>
            <person name="Brown C.T."/>
            <person name="Hug L.A."/>
            <person name="Sharon I."/>
            <person name="Castelle C.J."/>
            <person name="Probst A.J."/>
            <person name="Thomas B.C."/>
            <person name="Singh A."/>
            <person name="Wilkins M.J."/>
            <person name="Karaoz U."/>
            <person name="Brodie E.L."/>
            <person name="Williams K.H."/>
            <person name="Hubbard S.S."/>
            <person name="Banfield J.F."/>
        </authorList>
    </citation>
    <scope>NUCLEOTIDE SEQUENCE [LARGE SCALE GENOMIC DNA]</scope>
</reference>
<accession>A0A1F5Y0B5</accession>
<dbReference type="Pfam" id="PF18895">
    <property type="entry name" value="T4SS_pilin"/>
    <property type="match status" value="1"/>
</dbReference>